<dbReference type="InterPro" id="IPR000743">
    <property type="entry name" value="Glyco_hydro_28"/>
</dbReference>
<dbReference type="InterPro" id="IPR011050">
    <property type="entry name" value="Pectin_lyase_fold/virulence"/>
</dbReference>
<dbReference type="GO" id="GO:0004650">
    <property type="term" value="F:polygalacturonase activity"/>
    <property type="evidence" value="ECO:0007669"/>
    <property type="project" value="InterPro"/>
</dbReference>
<evidence type="ECO:0000256" key="9">
    <source>
        <dbReference type="ARBA" id="ARBA00023295"/>
    </source>
</evidence>
<evidence type="ECO:0000313" key="18">
    <source>
        <dbReference type="EMBL" id="TID19451.1"/>
    </source>
</evidence>
<evidence type="ECO:0000256" key="7">
    <source>
        <dbReference type="ARBA" id="ARBA00023157"/>
    </source>
</evidence>
<sequence length="457" mass="49800">MLLQSFIAATLLNGFTTFASPSWPTEQEWASSLPAPVPRHPSVRPAVNISPKKPFKPFPSSSPPRNKICYVSSHNDGKTDDSKYILSAVEKCNHGGQVVFPKGQKYVIGTALNLTLNHVDLDIQGYIQFSNDTDYWQANAFKQVFQNATTFFQLSGNDVNVYGGGFLDGNGQVWYDLYAKNIYTLRPILFGAVGLHNSTIQDLNFRYSPQWYTWVANSTNVLFSNITIEGDSVSKAPAKNTDGWDTYRSDNIIIQNSAIDNGDDCVSFKPNSTNILVQNLRCDGSHGISVGSLAQYPNEIDIVENVLVFNISMSNASDGARIKSWPGSPAAMSGDLQGGGGQGRVNNITYDTMAISNVDYAIEVTQCYGQKNLTACSAFPSKLIISNVLMKNIHGTTSKKHDPISGYIVCSSPSVCTNIKTSDINVKSPSGTANYFSCGHVDKTLLKGIKCKDLKMG</sequence>
<dbReference type="InterPro" id="IPR006626">
    <property type="entry name" value="PbH1"/>
</dbReference>
<evidence type="ECO:0000256" key="17">
    <source>
        <dbReference type="SAM" id="SignalP"/>
    </source>
</evidence>
<evidence type="ECO:0000256" key="16">
    <source>
        <dbReference type="RuleBase" id="RU361169"/>
    </source>
</evidence>
<evidence type="ECO:0000256" key="6">
    <source>
        <dbReference type="ARBA" id="ARBA00022801"/>
    </source>
</evidence>
<keyword evidence="19" id="KW-1185">Reference proteome</keyword>
<keyword evidence="9 16" id="KW-0326">Glycosidase</keyword>
<protein>
    <recommendedName>
        <fullName evidence="11">galacturonan 1,4-alpha-galacturonidase</fullName>
        <ecNumber evidence="11">3.2.1.67</ecNumber>
    </recommendedName>
    <alternativeName>
        <fullName evidence="13">Galacturan 1,4-alpha-galacturonidase</fullName>
    </alternativeName>
    <alternativeName>
        <fullName evidence="12">Poly(1,4-alpha-D-galacturonide)galacturonohydrolase</fullName>
    </alternativeName>
</protein>
<gene>
    <name evidence="18" type="ORF">E6O75_ATG06789</name>
</gene>
<evidence type="ECO:0000256" key="15">
    <source>
        <dbReference type="PROSITE-ProRule" id="PRU10052"/>
    </source>
</evidence>
<proteinExistence type="inferred from homology"/>
<keyword evidence="4 17" id="KW-0732">Signal</keyword>
<comment type="caution">
    <text evidence="18">The sequence shown here is derived from an EMBL/GenBank/DDBJ whole genome shotgun (WGS) entry which is preliminary data.</text>
</comment>
<evidence type="ECO:0000256" key="2">
    <source>
        <dbReference type="ARBA" id="ARBA00008834"/>
    </source>
</evidence>
<dbReference type="GO" id="GO:0071555">
    <property type="term" value="P:cell wall organization"/>
    <property type="evidence" value="ECO:0007669"/>
    <property type="project" value="UniProtKB-KW"/>
</dbReference>
<feature type="chain" id="PRO_5021403720" description="galacturonan 1,4-alpha-galacturonidase" evidence="17">
    <location>
        <begin position="22"/>
        <end position="457"/>
    </location>
</feature>
<name>A0A4Z1PDS1_9PEZI</name>
<dbReference type="Gene3D" id="2.160.20.10">
    <property type="entry name" value="Single-stranded right-handed beta-helix, Pectin lyase-like"/>
    <property type="match status" value="1"/>
</dbReference>
<dbReference type="FunFam" id="2.160.20.10:FF:000027">
    <property type="entry name" value="Probable exopolygalacturonase X"/>
    <property type="match status" value="1"/>
</dbReference>
<evidence type="ECO:0000256" key="8">
    <source>
        <dbReference type="ARBA" id="ARBA00023180"/>
    </source>
</evidence>
<dbReference type="PANTHER" id="PTHR31736:SF14">
    <property type="entry name" value="EXOPOLYGALACTURONASE X-1-RELATED"/>
    <property type="match status" value="1"/>
</dbReference>
<dbReference type="GO" id="GO:0045490">
    <property type="term" value="P:pectin catabolic process"/>
    <property type="evidence" value="ECO:0007669"/>
    <property type="project" value="UniProtKB-ARBA"/>
</dbReference>
<accession>A0A4Z1PDS1</accession>
<dbReference type="GO" id="GO:0005576">
    <property type="term" value="C:extracellular region"/>
    <property type="evidence" value="ECO:0007669"/>
    <property type="project" value="UniProtKB-SubCell"/>
</dbReference>
<dbReference type="PANTHER" id="PTHR31736">
    <property type="match status" value="1"/>
</dbReference>
<keyword evidence="5" id="KW-0677">Repeat</keyword>
<dbReference type="EMBL" id="SNSC02000012">
    <property type="protein sequence ID" value="TID19451.1"/>
    <property type="molecule type" value="Genomic_DNA"/>
</dbReference>
<evidence type="ECO:0000256" key="13">
    <source>
        <dbReference type="ARBA" id="ARBA00043142"/>
    </source>
</evidence>
<evidence type="ECO:0000256" key="1">
    <source>
        <dbReference type="ARBA" id="ARBA00004613"/>
    </source>
</evidence>
<evidence type="ECO:0000256" key="10">
    <source>
        <dbReference type="ARBA" id="ARBA00023316"/>
    </source>
</evidence>
<keyword evidence="3" id="KW-0964">Secreted</keyword>
<dbReference type="EC" id="3.2.1.67" evidence="11"/>
<dbReference type="SUPFAM" id="SSF51126">
    <property type="entry name" value="Pectin lyase-like"/>
    <property type="match status" value="1"/>
</dbReference>
<dbReference type="Proteomes" id="UP000298493">
    <property type="component" value="Unassembled WGS sequence"/>
</dbReference>
<dbReference type="PROSITE" id="PS00502">
    <property type="entry name" value="POLYGALACTURONASE"/>
    <property type="match status" value="1"/>
</dbReference>
<dbReference type="STRING" id="86259.A0A4Z1PDS1"/>
<dbReference type="InterPro" id="IPR012334">
    <property type="entry name" value="Pectin_lyas_fold"/>
</dbReference>
<evidence type="ECO:0000256" key="5">
    <source>
        <dbReference type="ARBA" id="ARBA00022737"/>
    </source>
</evidence>
<comment type="subcellular location">
    <subcellularLocation>
        <location evidence="1">Secreted</location>
    </subcellularLocation>
</comment>
<comment type="catalytic activity">
    <reaction evidence="14">
        <text>[(1-&gt;4)-alpha-D-galacturonosyl](n) + H2O = alpha-D-galacturonate + [(1-&gt;4)-alpha-D-galacturonosyl](n-1)</text>
        <dbReference type="Rhea" id="RHEA:14117"/>
        <dbReference type="Rhea" id="RHEA-COMP:14570"/>
        <dbReference type="Rhea" id="RHEA-COMP:14572"/>
        <dbReference type="ChEBI" id="CHEBI:15377"/>
        <dbReference type="ChEBI" id="CHEBI:58658"/>
        <dbReference type="ChEBI" id="CHEBI:140523"/>
        <dbReference type="EC" id="3.2.1.67"/>
    </reaction>
</comment>
<keyword evidence="7" id="KW-1015">Disulfide bond</keyword>
<evidence type="ECO:0000256" key="12">
    <source>
        <dbReference type="ARBA" id="ARBA00041604"/>
    </source>
</evidence>
<evidence type="ECO:0000256" key="4">
    <source>
        <dbReference type="ARBA" id="ARBA00022729"/>
    </source>
</evidence>
<dbReference type="AlphaFoldDB" id="A0A4Z1PDS1"/>
<reference evidence="18 19" key="1">
    <citation type="submission" date="2019-04" db="EMBL/GenBank/DDBJ databases">
        <title>High contiguity whole genome sequence and gene annotation resource for two Venturia nashicola isolates.</title>
        <authorList>
            <person name="Prokchorchik M."/>
            <person name="Won K."/>
            <person name="Lee Y."/>
            <person name="Choi E.D."/>
            <person name="Segonzac C."/>
            <person name="Sohn K.H."/>
        </authorList>
    </citation>
    <scope>NUCLEOTIDE SEQUENCE [LARGE SCALE GENOMIC DNA]</scope>
    <source>
        <strain evidence="18 19">PRI2</strain>
    </source>
</reference>
<dbReference type="GO" id="GO:0047911">
    <property type="term" value="F:galacturan 1,4-alpha-galacturonidase activity"/>
    <property type="evidence" value="ECO:0007669"/>
    <property type="project" value="UniProtKB-EC"/>
</dbReference>
<dbReference type="SMART" id="SM00710">
    <property type="entry name" value="PbH1"/>
    <property type="match status" value="5"/>
</dbReference>
<evidence type="ECO:0000256" key="3">
    <source>
        <dbReference type="ARBA" id="ARBA00022525"/>
    </source>
</evidence>
<feature type="active site" evidence="15">
    <location>
        <position position="286"/>
    </location>
</feature>
<organism evidence="18 19">
    <name type="scientific">Venturia nashicola</name>
    <dbReference type="NCBI Taxonomy" id="86259"/>
    <lineage>
        <taxon>Eukaryota</taxon>
        <taxon>Fungi</taxon>
        <taxon>Dikarya</taxon>
        <taxon>Ascomycota</taxon>
        <taxon>Pezizomycotina</taxon>
        <taxon>Dothideomycetes</taxon>
        <taxon>Pleosporomycetidae</taxon>
        <taxon>Venturiales</taxon>
        <taxon>Venturiaceae</taxon>
        <taxon>Venturia</taxon>
    </lineage>
</organism>
<evidence type="ECO:0000256" key="11">
    <source>
        <dbReference type="ARBA" id="ARBA00038933"/>
    </source>
</evidence>
<comment type="similarity">
    <text evidence="2 16">Belongs to the glycosyl hydrolase 28 family.</text>
</comment>
<feature type="signal peptide" evidence="17">
    <location>
        <begin position="1"/>
        <end position="21"/>
    </location>
</feature>
<evidence type="ECO:0000256" key="14">
    <source>
        <dbReference type="ARBA" id="ARBA00048766"/>
    </source>
</evidence>
<dbReference type="Pfam" id="PF00295">
    <property type="entry name" value="Glyco_hydro_28"/>
    <property type="match status" value="1"/>
</dbReference>
<keyword evidence="8" id="KW-0325">Glycoprotein</keyword>
<evidence type="ECO:0000313" key="19">
    <source>
        <dbReference type="Proteomes" id="UP000298493"/>
    </source>
</evidence>
<keyword evidence="6 16" id="KW-0378">Hydrolase</keyword>
<keyword evidence="10" id="KW-0961">Cell wall biogenesis/degradation</keyword>